<comment type="subcellular location">
    <subcellularLocation>
        <location evidence="1">Membrane</location>
    </subcellularLocation>
</comment>
<dbReference type="GO" id="GO:0016787">
    <property type="term" value="F:hydrolase activity"/>
    <property type="evidence" value="ECO:0007669"/>
    <property type="project" value="UniProtKB-UniRule"/>
</dbReference>
<evidence type="ECO:0000256" key="7">
    <source>
        <dbReference type="SAM" id="SignalP"/>
    </source>
</evidence>
<feature type="signal peptide" evidence="7">
    <location>
        <begin position="1"/>
        <end position="29"/>
    </location>
</feature>
<evidence type="ECO:0000256" key="4">
    <source>
        <dbReference type="ARBA" id="ARBA00023098"/>
    </source>
</evidence>
<dbReference type="InterPro" id="IPR000184">
    <property type="entry name" value="Bac_surfAg_D15"/>
</dbReference>
<keyword evidence="3 6" id="KW-0442">Lipid degradation</keyword>
<evidence type="ECO:0000256" key="5">
    <source>
        <dbReference type="ARBA" id="ARBA00023136"/>
    </source>
</evidence>
<dbReference type="PANTHER" id="PTHR14226:SF29">
    <property type="entry name" value="NEUROPATHY TARGET ESTERASE SWS"/>
    <property type="match status" value="1"/>
</dbReference>
<feature type="short sequence motif" description="GXGXXG" evidence="6">
    <location>
        <begin position="43"/>
        <end position="48"/>
    </location>
</feature>
<dbReference type="SUPFAM" id="SSF52151">
    <property type="entry name" value="FabD/lysophospholipase-like"/>
    <property type="match status" value="1"/>
</dbReference>
<keyword evidence="5" id="KW-0472">Membrane</keyword>
<feature type="short sequence motif" description="DGA/G" evidence="6">
    <location>
        <begin position="218"/>
        <end position="220"/>
    </location>
</feature>
<evidence type="ECO:0000256" key="6">
    <source>
        <dbReference type="PROSITE-ProRule" id="PRU01161"/>
    </source>
</evidence>
<dbReference type="Gene3D" id="2.40.160.50">
    <property type="entry name" value="membrane protein fhac: a member of the omp85/tpsb transporter family"/>
    <property type="match status" value="1"/>
</dbReference>
<protein>
    <submittedName>
        <fullName evidence="9">Patatin</fullName>
    </submittedName>
</protein>
<dbReference type="Pfam" id="PF01103">
    <property type="entry name" value="Omp85"/>
    <property type="match status" value="1"/>
</dbReference>
<reference evidence="9" key="2">
    <citation type="submission" date="2020-09" db="EMBL/GenBank/DDBJ databases">
        <authorList>
            <person name="Sun Q."/>
            <person name="Kim S."/>
        </authorList>
    </citation>
    <scope>NUCLEOTIDE SEQUENCE</scope>
    <source>
        <strain evidence="9">KCTC 32501</strain>
    </source>
</reference>
<dbReference type="InterPro" id="IPR002641">
    <property type="entry name" value="PNPLA_dom"/>
</dbReference>
<dbReference type="PROSITE" id="PS51635">
    <property type="entry name" value="PNPLA"/>
    <property type="match status" value="1"/>
</dbReference>
<evidence type="ECO:0000256" key="2">
    <source>
        <dbReference type="ARBA" id="ARBA00022801"/>
    </source>
</evidence>
<keyword evidence="7" id="KW-0732">Signal</keyword>
<dbReference type="GO" id="GO:0019867">
    <property type="term" value="C:outer membrane"/>
    <property type="evidence" value="ECO:0007669"/>
    <property type="project" value="InterPro"/>
</dbReference>
<organism evidence="9 10">
    <name type="scientific">Formosimonas limnophila</name>
    <dbReference type="NCBI Taxonomy" id="1384487"/>
    <lineage>
        <taxon>Bacteria</taxon>
        <taxon>Pseudomonadati</taxon>
        <taxon>Pseudomonadota</taxon>
        <taxon>Betaproteobacteria</taxon>
        <taxon>Burkholderiales</taxon>
        <taxon>Burkholderiaceae</taxon>
        <taxon>Formosimonas</taxon>
    </lineage>
</organism>
<dbReference type="AlphaFoldDB" id="A0A8J3CLY9"/>
<evidence type="ECO:0000313" key="9">
    <source>
        <dbReference type="EMBL" id="GHA75969.1"/>
    </source>
</evidence>
<gene>
    <name evidence="9" type="primary">plpD</name>
    <name evidence="9" type="ORF">GCM10009007_16260</name>
</gene>
<dbReference type="EMBL" id="BMZG01000008">
    <property type="protein sequence ID" value="GHA75969.1"/>
    <property type="molecule type" value="Genomic_DNA"/>
</dbReference>
<evidence type="ECO:0000259" key="8">
    <source>
        <dbReference type="PROSITE" id="PS51635"/>
    </source>
</evidence>
<feature type="domain" description="PNPLA" evidence="8">
    <location>
        <begin position="39"/>
        <end position="231"/>
    </location>
</feature>
<proteinExistence type="predicted"/>
<feature type="chain" id="PRO_5035146146" evidence="7">
    <location>
        <begin position="30"/>
        <end position="736"/>
    </location>
</feature>
<feature type="active site" description="Proton acceptor" evidence="6">
    <location>
        <position position="218"/>
    </location>
</feature>
<dbReference type="Proteomes" id="UP000614287">
    <property type="component" value="Unassembled WGS sequence"/>
</dbReference>
<name>A0A8J3CLY9_9BURK</name>
<comment type="caution">
    <text evidence="9">The sequence shown here is derived from an EMBL/GenBank/DDBJ whole genome shotgun (WGS) entry which is preliminary data.</text>
</comment>
<reference evidence="9" key="1">
    <citation type="journal article" date="2014" name="Int. J. Syst. Evol. Microbiol.">
        <title>Complete genome sequence of Corynebacterium casei LMG S-19264T (=DSM 44701T), isolated from a smear-ripened cheese.</title>
        <authorList>
            <consortium name="US DOE Joint Genome Institute (JGI-PGF)"/>
            <person name="Walter F."/>
            <person name="Albersmeier A."/>
            <person name="Kalinowski J."/>
            <person name="Ruckert C."/>
        </authorList>
    </citation>
    <scope>NUCLEOTIDE SEQUENCE</scope>
    <source>
        <strain evidence="9">KCTC 32501</strain>
    </source>
</reference>
<dbReference type="PANTHER" id="PTHR14226">
    <property type="entry name" value="NEUROPATHY TARGET ESTERASE/SWISS CHEESE D.MELANOGASTER"/>
    <property type="match status" value="1"/>
</dbReference>
<dbReference type="Pfam" id="PF01734">
    <property type="entry name" value="Patatin"/>
    <property type="match status" value="1"/>
</dbReference>
<keyword evidence="2 6" id="KW-0378">Hydrolase</keyword>
<dbReference type="Gene3D" id="3.40.1090.10">
    <property type="entry name" value="Cytosolic phospholipase A2 catalytic domain"/>
    <property type="match status" value="2"/>
</dbReference>
<keyword evidence="4 6" id="KW-0443">Lipid metabolism</keyword>
<feature type="active site" description="Nucleophile" evidence="6">
    <location>
        <position position="72"/>
    </location>
</feature>
<evidence type="ECO:0000256" key="1">
    <source>
        <dbReference type="ARBA" id="ARBA00004370"/>
    </source>
</evidence>
<dbReference type="RefSeq" id="WP_189493460.1">
    <property type="nucleotide sequence ID" value="NZ_BMZG01000008.1"/>
</dbReference>
<evidence type="ECO:0000313" key="10">
    <source>
        <dbReference type="Proteomes" id="UP000614287"/>
    </source>
</evidence>
<dbReference type="InterPro" id="IPR050301">
    <property type="entry name" value="NTE"/>
</dbReference>
<evidence type="ECO:0000256" key="3">
    <source>
        <dbReference type="ARBA" id="ARBA00022963"/>
    </source>
</evidence>
<dbReference type="InterPro" id="IPR016035">
    <property type="entry name" value="Acyl_Trfase/lysoPLipase"/>
</dbReference>
<feature type="short sequence motif" description="GXSXG" evidence="6">
    <location>
        <begin position="70"/>
        <end position="74"/>
    </location>
</feature>
<dbReference type="GO" id="GO:0016042">
    <property type="term" value="P:lipid catabolic process"/>
    <property type="evidence" value="ECO:0007669"/>
    <property type="project" value="UniProtKB-UniRule"/>
</dbReference>
<keyword evidence="10" id="KW-1185">Reference proteome</keyword>
<accession>A0A8J3CLY9</accession>
<sequence length="736" mass="80874">MIFLNRHRTLPRLSALALILFAYTPAAHADDSKRLKVGLVLGGGGARGAAHVGVIQKLEELHIPVDCVSGTSMGGLVAGAFSTGMSSKQMSQALAEADWRDMFNDSPSYAELTPRNKNISQTFIPGSEAGIKNGHLQFPSAVLGGQKIKFFINQLVGADKTPQMIENQKMPLSLIATDIVTGQRVAYRNGDLTTVMRATMSVPGLIAPVKYNGRTLVDGGLVDNVPIREVKEMCHPDVVIAVNVGSPLLKEEEIESSPLSVTAQTLNLLTEQNVTQSLAMLNRQQDIYIQPNLDGITAADFERNQETIKRGYDSANQIEAQLKKLSLTQSEYSNWQAKIQNEQRPSPTIDKVEVVGDNAQDDVILAQQIKQKPNEPLNTTQLENDLLYAYGDGRYSNMDYQLLSDHDKTTLRVLPTKKPWGPNYVRAGINFAWGTKESAAYNLRLGYQMTEINKLGGELLFSGQLGSSNRAAINWYQPIDSRRRFFTDVFVGYNDQKIDVYQNGRAQASYNTNVTEARAAVGFNFDRYGVMKLGVLQRRPRSSLDIGLDGLVPSGATKSAHGLYLSADFDRMNRLYFPTKGWLARVNYFDMTDYSKLSAEVQGAYSIKDFVFTGKLAYTGSPKGQLPLSDAAFLGGVNNITGLNNQQMIGDNLQYAGLRVERVIGKMPLGIRGDLRLGLSAEMGKMKIRYSEPQNQGWVKSGSVYLGGETPVGPLYIGVSKATNNSSRVYLFIGTP</sequence>